<dbReference type="EMBL" id="VWSH01000001">
    <property type="protein sequence ID" value="KAA5536303.1"/>
    <property type="molecule type" value="Genomic_DNA"/>
</dbReference>
<sequence length="227" mass="27193">MKFILRLSLLLLVFGISQKAFAIIVTGVVYDYKTNEPMSNVNIRNIFTDRGMTTDNTGKFSIEVEKGHLLEFTRVGYKIVRVRIDNLNVPFYKIAMKEGSFELQNVDITASNYRTDSIEKREVYKWAIEHYTLGPMESIEHPFDALSKRNRQIWAFQKRYEYFEKEKFVDYVFNERLIHKIANIDSTQMEDYRRFYRPTYDQIKAWNEYEFLEYIKNSAADFKKRRG</sequence>
<accession>A0A5M6CMM3</accession>
<feature type="chain" id="PRO_5024454445" description="Carboxypeptidase-like regulatory domain-containing protein" evidence="1">
    <location>
        <begin position="23"/>
        <end position="227"/>
    </location>
</feature>
<comment type="caution">
    <text evidence="2">The sequence shown here is derived from an EMBL/GenBank/DDBJ whole genome shotgun (WGS) entry which is preliminary data.</text>
</comment>
<gene>
    <name evidence="2" type="ORF">F0919_01145</name>
</gene>
<evidence type="ECO:0008006" key="4">
    <source>
        <dbReference type="Google" id="ProtNLM"/>
    </source>
</evidence>
<keyword evidence="1" id="KW-0732">Signal</keyword>
<evidence type="ECO:0000313" key="3">
    <source>
        <dbReference type="Proteomes" id="UP000323632"/>
    </source>
</evidence>
<proteinExistence type="predicted"/>
<dbReference type="Gene3D" id="2.60.40.1120">
    <property type="entry name" value="Carboxypeptidase-like, regulatory domain"/>
    <property type="match status" value="1"/>
</dbReference>
<name>A0A5M6CMM3_9BACT</name>
<dbReference type="RefSeq" id="WP_150030876.1">
    <property type="nucleotide sequence ID" value="NZ_VWSH01000001.1"/>
</dbReference>
<dbReference type="SUPFAM" id="SSF49464">
    <property type="entry name" value="Carboxypeptidase regulatory domain-like"/>
    <property type="match status" value="1"/>
</dbReference>
<dbReference type="AlphaFoldDB" id="A0A5M6CMM3"/>
<evidence type="ECO:0000256" key="1">
    <source>
        <dbReference type="SAM" id="SignalP"/>
    </source>
</evidence>
<dbReference type="Proteomes" id="UP000323632">
    <property type="component" value="Unassembled WGS sequence"/>
</dbReference>
<protein>
    <recommendedName>
        <fullName evidence="4">Carboxypeptidase-like regulatory domain-containing protein</fullName>
    </recommendedName>
</protein>
<reference evidence="2 3" key="1">
    <citation type="submission" date="2019-09" db="EMBL/GenBank/DDBJ databases">
        <title>Genome sequence and assembly of Taibaiella sp.</title>
        <authorList>
            <person name="Chhetri G."/>
        </authorList>
    </citation>
    <scope>NUCLEOTIDE SEQUENCE [LARGE SCALE GENOMIC DNA]</scope>
    <source>
        <strain evidence="2 3">KVB11</strain>
    </source>
</reference>
<dbReference type="Pfam" id="PF13715">
    <property type="entry name" value="CarbopepD_reg_2"/>
    <property type="match status" value="1"/>
</dbReference>
<dbReference type="InterPro" id="IPR008969">
    <property type="entry name" value="CarboxyPept-like_regulatory"/>
</dbReference>
<keyword evidence="3" id="KW-1185">Reference proteome</keyword>
<organism evidence="2 3">
    <name type="scientific">Taibaiella lutea</name>
    <dbReference type="NCBI Taxonomy" id="2608001"/>
    <lineage>
        <taxon>Bacteria</taxon>
        <taxon>Pseudomonadati</taxon>
        <taxon>Bacteroidota</taxon>
        <taxon>Chitinophagia</taxon>
        <taxon>Chitinophagales</taxon>
        <taxon>Chitinophagaceae</taxon>
        <taxon>Taibaiella</taxon>
    </lineage>
</organism>
<evidence type="ECO:0000313" key="2">
    <source>
        <dbReference type="EMBL" id="KAA5536303.1"/>
    </source>
</evidence>
<feature type="signal peptide" evidence="1">
    <location>
        <begin position="1"/>
        <end position="22"/>
    </location>
</feature>